<keyword evidence="2" id="KW-0732">Signal</keyword>
<dbReference type="Gene3D" id="3.40.33.10">
    <property type="entry name" value="CAP"/>
    <property type="match status" value="1"/>
</dbReference>
<name>A0A5C2SSW4_9APHY</name>
<dbReference type="AlphaFoldDB" id="A0A5C2SSW4"/>
<protein>
    <submittedName>
        <fullName evidence="4">PR-1-like protein</fullName>
    </submittedName>
</protein>
<dbReference type="SMART" id="SM00198">
    <property type="entry name" value="SCP"/>
    <property type="match status" value="1"/>
</dbReference>
<dbReference type="InterPro" id="IPR001283">
    <property type="entry name" value="CRISP-related"/>
</dbReference>
<evidence type="ECO:0000313" key="5">
    <source>
        <dbReference type="Proteomes" id="UP000313359"/>
    </source>
</evidence>
<dbReference type="InterPro" id="IPR014044">
    <property type="entry name" value="CAP_dom"/>
</dbReference>
<gene>
    <name evidence="4" type="ORF">L227DRAFT_648096</name>
</gene>
<keyword evidence="5" id="KW-1185">Reference proteome</keyword>
<dbReference type="EMBL" id="ML122250">
    <property type="protein sequence ID" value="RPD66942.1"/>
    <property type="molecule type" value="Genomic_DNA"/>
</dbReference>
<feature type="region of interest" description="Disordered" evidence="1">
    <location>
        <begin position="26"/>
        <end position="180"/>
    </location>
</feature>
<dbReference type="InterPro" id="IPR035940">
    <property type="entry name" value="CAP_sf"/>
</dbReference>
<sequence>MKLLFGYTILMFAFAAAAAAAPAAPATFNGSSVSDGHSAPAVSSPLSEPTATTVETASATSSPDSSSVDSPSGTSSTDPATHSSFSSSVESTTPATSSVATSSSVDGTSTSISSADAPTSTATVPSSTQTITDTSTTAPATSSSSATSSSVEVTSSTQSPSTTTSSQATSSAASQPTSAPVSVDKQVYLDAHNAVRAQFGASPLTWSDDLQAKAQGYAEQCQLKHSDGALGEVGENLAAATGSFTEQGAVALFTQDKDQFNKRNVVMSHFTQVVWKSTTQLGCGIASCPGLFGDRRGTATYHVCLYDPVGNVVGEEKDNLPIN</sequence>
<evidence type="ECO:0000256" key="2">
    <source>
        <dbReference type="SAM" id="SignalP"/>
    </source>
</evidence>
<feature type="domain" description="SCP" evidence="3">
    <location>
        <begin position="183"/>
        <end position="314"/>
    </location>
</feature>
<dbReference type="PRINTS" id="PR00837">
    <property type="entry name" value="V5TPXLIKE"/>
</dbReference>
<feature type="signal peptide" evidence="2">
    <location>
        <begin position="1"/>
        <end position="19"/>
    </location>
</feature>
<feature type="chain" id="PRO_5022926638" evidence="2">
    <location>
        <begin position="20"/>
        <end position="323"/>
    </location>
</feature>
<reference evidence="4" key="1">
    <citation type="journal article" date="2018" name="Genome Biol. Evol.">
        <title>Genomics and development of Lentinus tigrinus, a white-rot wood-decaying mushroom with dimorphic fruiting bodies.</title>
        <authorList>
            <person name="Wu B."/>
            <person name="Xu Z."/>
            <person name="Knudson A."/>
            <person name="Carlson A."/>
            <person name="Chen N."/>
            <person name="Kovaka S."/>
            <person name="LaButti K."/>
            <person name="Lipzen A."/>
            <person name="Pennachio C."/>
            <person name="Riley R."/>
            <person name="Schakwitz W."/>
            <person name="Umezawa K."/>
            <person name="Ohm R.A."/>
            <person name="Grigoriev I.V."/>
            <person name="Nagy L.G."/>
            <person name="Gibbons J."/>
            <person name="Hibbett D."/>
        </authorList>
    </citation>
    <scope>NUCLEOTIDE SEQUENCE [LARGE SCALE GENOMIC DNA]</scope>
    <source>
        <strain evidence="4">ALCF2SS1-6</strain>
    </source>
</reference>
<evidence type="ECO:0000313" key="4">
    <source>
        <dbReference type="EMBL" id="RPD66942.1"/>
    </source>
</evidence>
<organism evidence="4 5">
    <name type="scientific">Lentinus tigrinus ALCF2SS1-6</name>
    <dbReference type="NCBI Taxonomy" id="1328759"/>
    <lineage>
        <taxon>Eukaryota</taxon>
        <taxon>Fungi</taxon>
        <taxon>Dikarya</taxon>
        <taxon>Basidiomycota</taxon>
        <taxon>Agaricomycotina</taxon>
        <taxon>Agaricomycetes</taxon>
        <taxon>Polyporales</taxon>
        <taxon>Polyporaceae</taxon>
        <taxon>Lentinus</taxon>
    </lineage>
</organism>
<dbReference type="OrthoDB" id="337038at2759"/>
<feature type="compositionally biased region" description="Low complexity" evidence="1">
    <location>
        <begin position="47"/>
        <end position="180"/>
    </location>
</feature>
<accession>A0A5C2SSW4</accession>
<dbReference type="Proteomes" id="UP000313359">
    <property type="component" value="Unassembled WGS sequence"/>
</dbReference>
<dbReference type="SUPFAM" id="SSF55797">
    <property type="entry name" value="PR-1-like"/>
    <property type="match status" value="1"/>
</dbReference>
<dbReference type="STRING" id="1328759.A0A5C2SSW4"/>
<dbReference type="PANTHER" id="PTHR10334">
    <property type="entry name" value="CYSTEINE-RICH SECRETORY PROTEIN-RELATED"/>
    <property type="match status" value="1"/>
</dbReference>
<proteinExistence type="predicted"/>
<dbReference type="Pfam" id="PF00188">
    <property type="entry name" value="CAP"/>
    <property type="match status" value="1"/>
</dbReference>
<evidence type="ECO:0000256" key="1">
    <source>
        <dbReference type="SAM" id="MobiDB-lite"/>
    </source>
</evidence>
<evidence type="ECO:0000259" key="3">
    <source>
        <dbReference type="SMART" id="SM00198"/>
    </source>
</evidence>